<dbReference type="InterPro" id="IPR050624">
    <property type="entry name" value="HTH-type_Tx_Regulator"/>
</dbReference>
<evidence type="ECO:0000259" key="4">
    <source>
        <dbReference type="PROSITE" id="PS50977"/>
    </source>
</evidence>
<dbReference type="PROSITE" id="PS50977">
    <property type="entry name" value="HTH_TETR_2"/>
    <property type="match status" value="1"/>
</dbReference>
<keyword evidence="6" id="KW-1185">Reference proteome</keyword>
<dbReference type="PANTHER" id="PTHR43479:SF11">
    <property type="entry name" value="ACREF_ENVCD OPERON REPRESSOR-RELATED"/>
    <property type="match status" value="1"/>
</dbReference>
<dbReference type="Gene3D" id="1.10.357.10">
    <property type="entry name" value="Tetracycline Repressor, domain 2"/>
    <property type="match status" value="1"/>
</dbReference>
<dbReference type="SUPFAM" id="SSF48498">
    <property type="entry name" value="Tetracyclin repressor-like, C-terminal domain"/>
    <property type="match status" value="1"/>
</dbReference>
<dbReference type="Proteomes" id="UP000245523">
    <property type="component" value="Unassembled WGS sequence"/>
</dbReference>
<dbReference type="PRINTS" id="PR00455">
    <property type="entry name" value="HTHTETR"/>
</dbReference>
<evidence type="ECO:0000313" key="6">
    <source>
        <dbReference type="Proteomes" id="UP000245523"/>
    </source>
</evidence>
<dbReference type="InterPro" id="IPR009057">
    <property type="entry name" value="Homeodomain-like_sf"/>
</dbReference>
<evidence type="ECO:0000256" key="3">
    <source>
        <dbReference type="SAM" id="MobiDB-lite"/>
    </source>
</evidence>
<dbReference type="InterPro" id="IPR036271">
    <property type="entry name" value="Tet_transcr_reg_TetR-rel_C_sf"/>
</dbReference>
<sequence>MSEYQDLKTSAPKTPRWQRKKDDRPQEILDAAIELFVDQGFSATKVSQIARKAGVTPGTLYVYFKNKEAILQEVVMKTLSQIFDEGNAILESYEGTSEGLVKILLDKWWEAVGSGSKISGIPKLIISEVSNFPELADFYFKRILNPTYTFILQVLMYGIKKGDFQIADVNATTYMIFATCHGAVIDAHSFKLAQKNNISMDAFKDHLLNIILHGILKVK</sequence>
<evidence type="ECO:0000256" key="2">
    <source>
        <dbReference type="PROSITE-ProRule" id="PRU00335"/>
    </source>
</evidence>
<evidence type="ECO:0000313" key="5">
    <source>
        <dbReference type="EMBL" id="PWL03490.1"/>
    </source>
</evidence>
<keyword evidence="1 2" id="KW-0238">DNA-binding</keyword>
<feature type="region of interest" description="Disordered" evidence="3">
    <location>
        <begin position="1"/>
        <end position="23"/>
    </location>
</feature>
<dbReference type="PANTHER" id="PTHR43479">
    <property type="entry name" value="ACREF/ENVCD OPERON REPRESSOR-RELATED"/>
    <property type="match status" value="1"/>
</dbReference>
<proteinExistence type="predicted"/>
<dbReference type="Pfam" id="PF00440">
    <property type="entry name" value="TetR_N"/>
    <property type="match status" value="1"/>
</dbReference>
<feature type="domain" description="HTH tetR-type" evidence="4">
    <location>
        <begin position="22"/>
        <end position="82"/>
    </location>
</feature>
<dbReference type="SUPFAM" id="SSF46689">
    <property type="entry name" value="Homeodomain-like"/>
    <property type="match status" value="1"/>
</dbReference>
<organism evidence="5 6">
    <name type="scientific">Hallerella porci</name>
    <dbReference type="NCBI Taxonomy" id="1945871"/>
    <lineage>
        <taxon>Bacteria</taxon>
        <taxon>Pseudomonadati</taxon>
        <taxon>Fibrobacterota</taxon>
        <taxon>Fibrobacteria</taxon>
        <taxon>Fibrobacterales</taxon>
        <taxon>Fibrobacteraceae</taxon>
        <taxon>Hallerella</taxon>
    </lineage>
</organism>
<gene>
    <name evidence="5" type="ORF">B0H50_10532</name>
</gene>
<evidence type="ECO:0000256" key="1">
    <source>
        <dbReference type="ARBA" id="ARBA00023125"/>
    </source>
</evidence>
<dbReference type="RefSeq" id="WP_106198034.1">
    <property type="nucleotide sequence ID" value="NZ_JAXEIU010000049.1"/>
</dbReference>
<reference evidence="5 6" key="1">
    <citation type="submission" date="2018-05" db="EMBL/GenBank/DDBJ databases">
        <title>Animal gut microbial communities from fecal samples from Wisconsin, USA.</title>
        <authorList>
            <person name="Neumann A."/>
        </authorList>
    </citation>
    <scope>NUCLEOTIDE SEQUENCE [LARGE SCALE GENOMIC DNA]</scope>
    <source>
        <strain evidence="5 6">UWS4</strain>
    </source>
</reference>
<feature type="DNA-binding region" description="H-T-H motif" evidence="2">
    <location>
        <begin position="45"/>
        <end position="64"/>
    </location>
</feature>
<comment type="caution">
    <text evidence="5">The sequence shown here is derived from an EMBL/GenBank/DDBJ whole genome shotgun (WGS) entry which is preliminary data.</text>
</comment>
<protein>
    <submittedName>
        <fullName evidence="5">TetR family transcriptional regulator</fullName>
    </submittedName>
</protein>
<accession>A0ABX5LM29</accession>
<dbReference type="Gene3D" id="1.10.10.60">
    <property type="entry name" value="Homeodomain-like"/>
    <property type="match status" value="1"/>
</dbReference>
<name>A0ABX5LM29_9BACT</name>
<dbReference type="InterPro" id="IPR001647">
    <property type="entry name" value="HTH_TetR"/>
</dbReference>
<dbReference type="EMBL" id="QGHD01000005">
    <property type="protein sequence ID" value="PWL03490.1"/>
    <property type="molecule type" value="Genomic_DNA"/>
</dbReference>